<dbReference type="Pfam" id="PF07687">
    <property type="entry name" value="M20_dimer"/>
    <property type="match status" value="1"/>
</dbReference>
<sequence length="493" mass="55160">MLNHAKKHAKPYVLIFFSTKDKLSYCDIIFNNCSGKPMNLDSKHFDINSANFLEEFAKFISFPSISADSDHLQDCENCAHFLVDHVNKIFDVELWETPGHPPIIYASYKSEDPLSPTLMLYNHYDVQPAQLSDGWKGDPFILREENGNLYARGASDNKGQCFYTLKALQHYYESRGNFPLNIIWLIEGEEESGSLALFTWLEKKKEALRADYLLIVDGGFLSEKHPYVSIGARGIVSMKISLEEGNKDMHSGVLGGIAYNTNRALSEILSSLHHPDNSIAIEGFYDDLALPSDSDRPDLPKSDTLRECEENLGFRPQGYEASYSPEESALRPTVEINGISGGYTGPGFKTVIPYRATAYLSCRLVPNQDPDKAAHQVIHHLKQQVPSSLKFSYEILPGGSRGWRSSANLPIVKVLQEIYSDLYNEECLRLVMPATIPIGPLLGEAAQTSPIICGTSYLSDDIHAAEEHFSIDQLKKGFLSICQLLDKLPKIKE</sequence>
<proteinExistence type="predicted"/>
<dbReference type="EMBL" id="LN847065">
    <property type="protein sequence ID" value="CRI43120.1"/>
    <property type="molecule type" value="Genomic_DNA"/>
</dbReference>
<gene>
    <name evidence="5" type="ORF">BN1224_DC9_CL_00040</name>
</gene>
<accession>A0A0F7WSG8</accession>
<evidence type="ECO:0000256" key="1">
    <source>
        <dbReference type="ARBA" id="ARBA00022670"/>
    </source>
</evidence>
<dbReference type="GO" id="GO:0006508">
    <property type="term" value="P:proteolysis"/>
    <property type="evidence" value="ECO:0007669"/>
    <property type="project" value="UniProtKB-KW"/>
</dbReference>
<dbReference type="InterPro" id="IPR051458">
    <property type="entry name" value="Cyt/Met_Dipeptidase"/>
</dbReference>
<protein>
    <submittedName>
        <fullName evidence="5">Peptidase, M20/M25/M40 family</fullName>
    </submittedName>
</protein>
<evidence type="ECO:0000313" key="5">
    <source>
        <dbReference type="EMBL" id="CRI43120.1"/>
    </source>
</evidence>
<evidence type="ECO:0000256" key="3">
    <source>
        <dbReference type="ARBA" id="ARBA00022801"/>
    </source>
</evidence>
<name>A0A0F7WSG8_CHLPN</name>
<evidence type="ECO:0000259" key="4">
    <source>
        <dbReference type="Pfam" id="PF07687"/>
    </source>
</evidence>
<keyword evidence="3" id="KW-0378">Hydrolase</keyword>
<reference evidence="5" key="1">
    <citation type="submission" date="2015-05" db="EMBL/GenBank/DDBJ databases">
        <authorList>
            <person name="Rattei Thomas"/>
        </authorList>
    </citation>
    <scope>NUCLEOTIDE SEQUENCE</scope>
    <source>
        <strain evidence="5">DC9</strain>
    </source>
</reference>
<dbReference type="Pfam" id="PF01546">
    <property type="entry name" value="Peptidase_M20"/>
    <property type="match status" value="1"/>
</dbReference>
<keyword evidence="1" id="KW-0645">Protease</keyword>
<feature type="domain" description="Peptidase M20 dimerisation" evidence="4">
    <location>
        <begin position="230"/>
        <end position="386"/>
    </location>
</feature>
<dbReference type="Gene3D" id="3.40.630.10">
    <property type="entry name" value="Zn peptidases"/>
    <property type="match status" value="1"/>
</dbReference>
<dbReference type="PANTHER" id="PTHR43270:SF8">
    <property type="entry name" value="DI- AND TRIPEPTIDASE DUG2-RELATED"/>
    <property type="match status" value="1"/>
</dbReference>
<keyword evidence="2" id="KW-0479">Metal-binding</keyword>
<dbReference type="AlphaFoldDB" id="A0A0F7WSG8"/>
<dbReference type="InterPro" id="IPR011650">
    <property type="entry name" value="Peptidase_M20_dimer"/>
</dbReference>
<dbReference type="PANTHER" id="PTHR43270">
    <property type="entry name" value="BETA-ALA-HIS DIPEPTIDASE"/>
    <property type="match status" value="1"/>
</dbReference>
<dbReference type="SUPFAM" id="SSF53187">
    <property type="entry name" value="Zn-dependent exopeptidases"/>
    <property type="match status" value="1"/>
</dbReference>
<dbReference type="GO" id="GO:0046872">
    <property type="term" value="F:metal ion binding"/>
    <property type="evidence" value="ECO:0007669"/>
    <property type="project" value="UniProtKB-KW"/>
</dbReference>
<dbReference type="GO" id="GO:0008233">
    <property type="term" value="F:peptidase activity"/>
    <property type="evidence" value="ECO:0007669"/>
    <property type="project" value="UniProtKB-KW"/>
</dbReference>
<evidence type="ECO:0000256" key="2">
    <source>
        <dbReference type="ARBA" id="ARBA00022723"/>
    </source>
</evidence>
<dbReference type="Gene3D" id="3.30.70.360">
    <property type="match status" value="1"/>
</dbReference>
<organism evidence="5">
    <name type="scientific">Chlamydia pneumoniae</name>
    <name type="common">Chlamydophila pneumoniae</name>
    <dbReference type="NCBI Taxonomy" id="83558"/>
    <lineage>
        <taxon>Bacteria</taxon>
        <taxon>Pseudomonadati</taxon>
        <taxon>Chlamydiota</taxon>
        <taxon>Chlamydiia</taxon>
        <taxon>Chlamydiales</taxon>
        <taxon>Chlamydiaceae</taxon>
        <taxon>Chlamydia/Chlamydophila group</taxon>
        <taxon>Chlamydia</taxon>
    </lineage>
</organism>
<dbReference type="InterPro" id="IPR002933">
    <property type="entry name" value="Peptidase_M20"/>
</dbReference>